<evidence type="ECO:0000313" key="3">
    <source>
        <dbReference type="Proteomes" id="UP000054783"/>
    </source>
</evidence>
<evidence type="ECO:0000313" key="2">
    <source>
        <dbReference type="EMBL" id="KRY11252.1"/>
    </source>
</evidence>
<comment type="caution">
    <text evidence="2">The sequence shown here is derived from an EMBL/GenBank/DDBJ whole genome shotgun (WGS) entry which is preliminary data.</text>
</comment>
<keyword evidence="3" id="KW-1185">Reference proteome</keyword>
<reference evidence="2 3" key="1">
    <citation type="submission" date="2015-01" db="EMBL/GenBank/DDBJ databases">
        <title>Evolution of Trichinella species and genotypes.</title>
        <authorList>
            <person name="Korhonen P.K."/>
            <person name="Edoardo P."/>
            <person name="Giuseppe L.R."/>
            <person name="Gasser R.B."/>
        </authorList>
    </citation>
    <scope>NUCLEOTIDE SEQUENCE [LARGE SCALE GENOMIC DNA]</scope>
    <source>
        <strain evidence="2">ISS2496</strain>
    </source>
</reference>
<name>A0A0V0ZFG6_9BILA</name>
<accession>A0A0V0ZFG6</accession>
<feature type="region of interest" description="Disordered" evidence="1">
    <location>
        <begin position="53"/>
        <end position="72"/>
    </location>
</feature>
<dbReference type="AlphaFoldDB" id="A0A0V0ZFG6"/>
<proteinExistence type="predicted"/>
<protein>
    <submittedName>
        <fullName evidence="2">Uncharacterized protein</fullName>
    </submittedName>
</protein>
<dbReference type="EMBL" id="JYDQ01000201">
    <property type="protein sequence ID" value="KRY11252.1"/>
    <property type="molecule type" value="Genomic_DNA"/>
</dbReference>
<evidence type="ECO:0000256" key="1">
    <source>
        <dbReference type="SAM" id="MobiDB-lite"/>
    </source>
</evidence>
<sequence length="72" mass="7718">MPIKCENAKTALPIAGPLLPTKQSDLCRYCAISTLSDGHYNCPRAIMEIEIKKRGPIGGGGGGQLPIDERDH</sequence>
<dbReference type="Proteomes" id="UP000054783">
    <property type="component" value="Unassembled WGS sequence"/>
</dbReference>
<organism evidence="2 3">
    <name type="scientific">Trichinella patagoniensis</name>
    <dbReference type="NCBI Taxonomy" id="990121"/>
    <lineage>
        <taxon>Eukaryota</taxon>
        <taxon>Metazoa</taxon>
        <taxon>Ecdysozoa</taxon>
        <taxon>Nematoda</taxon>
        <taxon>Enoplea</taxon>
        <taxon>Dorylaimia</taxon>
        <taxon>Trichinellida</taxon>
        <taxon>Trichinellidae</taxon>
        <taxon>Trichinella</taxon>
    </lineage>
</organism>
<gene>
    <name evidence="2" type="ORF">T12_8949</name>
</gene>